<gene>
    <name evidence="1" type="ORF">IV431_18675</name>
</gene>
<reference evidence="1 2" key="1">
    <citation type="submission" date="2020-11" db="EMBL/GenBank/DDBJ databases">
        <title>Taxonomic investigation of Rahnella spp.</title>
        <authorList>
            <person name="Lee S.D."/>
        </authorList>
    </citation>
    <scope>NUCLEOTIDE SEQUENCE [LARGE SCALE GENOMIC DNA]</scope>
    <source>
        <strain evidence="1 2">SAP-10</strain>
    </source>
</reference>
<organism evidence="1 2">
    <name type="scientific">Rahnella victoriana</name>
    <dbReference type="NCBI Taxonomy" id="1510570"/>
    <lineage>
        <taxon>Bacteria</taxon>
        <taxon>Pseudomonadati</taxon>
        <taxon>Pseudomonadota</taxon>
        <taxon>Gammaproteobacteria</taxon>
        <taxon>Enterobacterales</taxon>
        <taxon>Yersiniaceae</taxon>
        <taxon>Rahnella</taxon>
    </lineage>
</organism>
<keyword evidence="2" id="KW-1185">Reference proteome</keyword>
<comment type="caution">
    <text evidence="1">The sequence shown here is derived from an EMBL/GenBank/DDBJ whole genome shotgun (WGS) entry which is preliminary data.</text>
</comment>
<dbReference type="Proteomes" id="UP000600307">
    <property type="component" value="Unassembled WGS sequence"/>
</dbReference>
<dbReference type="EMBL" id="JADOBH010000004">
    <property type="protein sequence ID" value="MBF7957588.1"/>
    <property type="molecule type" value="Genomic_DNA"/>
</dbReference>
<evidence type="ECO:0000313" key="1">
    <source>
        <dbReference type="EMBL" id="MBF7957588.1"/>
    </source>
</evidence>
<evidence type="ECO:0000313" key="2">
    <source>
        <dbReference type="Proteomes" id="UP000600307"/>
    </source>
</evidence>
<sequence length="187" mass="21276">MSESTQEQEPFFLPDIHSPEVGKFIDTLLSQKRQSAQGQPPRSQAIDHQPCYVATINNDYPPLQCWFNCIDFCIRQGGVPVFGWLIWRLENPSGYVAQHHAVVNTGSELLDVTHGDQYDKVFFVPDSVTPFTIDTDPMYLPANFYADERGLSWQAFDSVSTDFYLLKMSPDSSHLDLVTRAKKQNIL</sequence>
<name>A0ABS0DUM3_9GAMM</name>
<accession>A0ABS0DUM3</accession>
<protein>
    <submittedName>
        <fullName evidence="1">Uncharacterized protein</fullName>
    </submittedName>
</protein>
<proteinExistence type="predicted"/>
<dbReference type="RefSeq" id="WP_195817790.1">
    <property type="nucleotide sequence ID" value="NZ_JADOBH010000004.1"/>
</dbReference>